<dbReference type="EMBL" id="CP045896">
    <property type="protein sequence ID" value="QQP50690.1"/>
    <property type="molecule type" value="Genomic_DNA"/>
</dbReference>
<dbReference type="InterPro" id="IPR000477">
    <property type="entry name" value="RT_dom"/>
</dbReference>
<dbReference type="SUPFAM" id="SSF56672">
    <property type="entry name" value="DNA/RNA polymerases"/>
    <property type="match status" value="1"/>
</dbReference>
<protein>
    <recommendedName>
        <fullName evidence="1">Reverse transcriptase domain-containing protein</fullName>
    </recommendedName>
</protein>
<dbReference type="Proteomes" id="UP000595437">
    <property type="component" value="Chromosome 7"/>
</dbReference>
<dbReference type="InterPro" id="IPR050951">
    <property type="entry name" value="Retrovirus_Pol_polyprotein"/>
</dbReference>
<keyword evidence="3" id="KW-1185">Reference proteome</keyword>
<gene>
    <name evidence="2" type="ORF">FKW44_011792</name>
</gene>
<dbReference type="PANTHER" id="PTHR37984">
    <property type="entry name" value="PROTEIN CBG26694"/>
    <property type="match status" value="1"/>
</dbReference>
<feature type="domain" description="Reverse transcriptase" evidence="1">
    <location>
        <begin position="432"/>
        <end position="610"/>
    </location>
</feature>
<evidence type="ECO:0000313" key="3">
    <source>
        <dbReference type="Proteomes" id="UP000595437"/>
    </source>
</evidence>
<evidence type="ECO:0000259" key="1">
    <source>
        <dbReference type="PROSITE" id="PS50878"/>
    </source>
</evidence>
<dbReference type="GO" id="GO:0071897">
    <property type="term" value="P:DNA biosynthetic process"/>
    <property type="evidence" value="ECO:0007669"/>
    <property type="project" value="UniProtKB-ARBA"/>
</dbReference>
<dbReference type="CDD" id="cd01647">
    <property type="entry name" value="RT_LTR"/>
    <property type="match status" value="1"/>
</dbReference>
<dbReference type="InterPro" id="IPR043128">
    <property type="entry name" value="Rev_trsase/Diguanyl_cyclase"/>
</dbReference>
<dbReference type="Gene3D" id="3.10.10.10">
    <property type="entry name" value="HIV Type 1 Reverse Transcriptase, subunit A, domain 1"/>
    <property type="match status" value="1"/>
</dbReference>
<dbReference type="Pfam" id="PF00078">
    <property type="entry name" value="RVT_1"/>
    <property type="match status" value="1"/>
</dbReference>
<reference evidence="3" key="1">
    <citation type="submission" date="2021-01" db="EMBL/GenBank/DDBJ databases">
        <title>Caligus Genome Assembly.</title>
        <authorList>
            <person name="Gallardo-Escarate C."/>
        </authorList>
    </citation>
    <scope>NUCLEOTIDE SEQUENCE [LARGE SCALE GENOMIC DNA]</scope>
</reference>
<dbReference type="OrthoDB" id="6379928at2759"/>
<dbReference type="InterPro" id="IPR043502">
    <property type="entry name" value="DNA/RNA_pol_sf"/>
</dbReference>
<dbReference type="AlphaFoldDB" id="A0A7T8HIV1"/>
<evidence type="ECO:0000313" key="2">
    <source>
        <dbReference type="EMBL" id="QQP50690.1"/>
    </source>
</evidence>
<dbReference type="PANTHER" id="PTHR37984:SF13">
    <property type="entry name" value="RIBONUCLEASE H"/>
    <property type="match status" value="1"/>
</dbReference>
<accession>A0A7T8HIV1</accession>
<name>A0A7T8HIV1_CALRO</name>
<organism evidence="2 3">
    <name type="scientific">Caligus rogercresseyi</name>
    <name type="common">Sea louse</name>
    <dbReference type="NCBI Taxonomy" id="217165"/>
    <lineage>
        <taxon>Eukaryota</taxon>
        <taxon>Metazoa</taxon>
        <taxon>Ecdysozoa</taxon>
        <taxon>Arthropoda</taxon>
        <taxon>Crustacea</taxon>
        <taxon>Multicrustacea</taxon>
        <taxon>Hexanauplia</taxon>
        <taxon>Copepoda</taxon>
        <taxon>Siphonostomatoida</taxon>
        <taxon>Caligidae</taxon>
        <taxon>Caligus</taxon>
    </lineage>
</organism>
<dbReference type="PROSITE" id="PS50878">
    <property type="entry name" value="RT_POL"/>
    <property type="match status" value="1"/>
</dbReference>
<sequence length="642" mass="72448">MVKTLMRLTLTELKDFCVEMEVVENAEELQGKRKIEVMALMRDFLLAGGVNPQSFDFEEHRGDNGTSKDARRPIHVAQPAPFALTGPRRGHRWLRWKQEFTNYISLLGEMAVDQKSALLLHCGGTDLHEWHRTLKYEIQDGEDAYTAALRAITDACTPVEAILFERFTLGELKQEPHESFDDFLAKLRTQAQFCKYTCTDCGSLIEDTILMGVVLRNSASPKLRQTALERGCSTLDALCQLARALESSQAQTEAMEKGNETCAVSEYKGAKGIQRRSTFTPKRQKQRTEETAGKECGNCGSCHFGPKQQCPAQGKTCSKCGKNNHFARKTWCDFIVTKVDQPILGFQDCLRLGYVSLNKKPDSPVVSVVTCSVESLREEYREIFSDTPGEVIKGDKIQIHIKDGSRPKFMRSRSVPLALMDSVKRELEDMIKRGTVERVKASEWASPIVTVLKPNNQIRVCADFTQTISPVVDKQLYPLPHPDELFAGLAGAKFFSKLDFRKCYEQYGLDDDSKRLLTINTPIGLLRYNVLPYGLSSAPAIVQAAHEKLFHGIPNVRVYVDDLLIFSQTKEEHLRILKQVFQRVQDANGRLQESKCTFLANTLTYLGYNISEKGKSPDPELTRPILDFAQPTNASEHHYIVY</sequence>
<proteinExistence type="predicted"/>
<dbReference type="Gene3D" id="3.30.70.270">
    <property type="match status" value="1"/>
</dbReference>